<evidence type="ECO:0000256" key="1">
    <source>
        <dbReference type="SAM" id="MobiDB-lite"/>
    </source>
</evidence>
<evidence type="ECO:0000313" key="2">
    <source>
        <dbReference type="EMBL" id="APW99570.1"/>
    </source>
</evidence>
<dbReference type="InterPro" id="IPR004378">
    <property type="entry name" value="F420H2_quin_Rdtase"/>
</dbReference>
<gene>
    <name evidence="3" type="ORF">C445_14477</name>
    <name evidence="2" type="ORF">CHINAEXTREME_18125</name>
</gene>
<dbReference type="GeneID" id="30923083"/>
<protein>
    <recommendedName>
        <fullName evidence="6">DUF385 domain-containing protein</fullName>
    </recommendedName>
</protein>
<evidence type="ECO:0000313" key="4">
    <source>
        <dbReference type="Proteomes" id="UP000011555"/>
    </source>
</evidence>
<evidence type="ECO:0008006" key="6">
    <source>
        <dbReference type="Google" id="ProtNLM"/>
    </source>
</evidence>
<sequence>MELLLRSPLHTLVSDSVTVLTFTGAKTCNEYTTPVGYWVKDGRILVTTHSPWWRNLKGGAEGELHLRGKARSPVRALQRRIRNRTTSRST</sequence>
<evidence type="ECO:0000313" key="3">
    <source>
        <dbReference type="EMBL" id="EMA31696.1"/>
    </source>
</evidence>
<dbReference type="EMBL" id="CP019285">
    <property type="protein sequence ID" value="APW99570.1"/>
    <property type="molecule type" value="Genomic_DNA"/>
</dbReference>
<dbReference type="Pfam" id="PF04075">
    <property type="entry name" value="F420H2_quin_red"/>
    <property type="match status" value="1"/>
</dbReference>
<keyword evidence="4" id="KW-1185">Reference proteome</keyword>
<proteinExistence type="predicted"/>
<dbReference type="Gene3D" id="2.30.110.10">
    <property type="entry name" value="Electron Transport, Fmn-binding Protein, Chain A"/>
    <property type="match status" value="1"/>
</dbReference>
<dbReference type="AlphaFoldDB" id="M0LDM8"/>
<reference evidence="2 5" key="1">
    <citation type="journal article" date="2011" name="J. Bacteriol.">
        <title>Genome sequence of Halobiforma lacisalsi AJ5, an extremely halophilic archaeon which harbors a bop gene.</title>
        <authorList>
            <person name="Jiang X."/>
            <person name="Wang S."/>
            <person name="Cheng H."/>
            <person name="Huo Y."/>
            <person name="Zhang X."/>
            <person name="Zhu X."/>
            <person name="Han X."/>
            <person name="Ni P."/>
            <person name="Wu M."/>
        </authorList>
    </citation>
    <scope>NUCLEOTIDE SEQUENCE [LARGE SCALE GENOMIC DNA]</scope>
    <source>
        <strain evidence="2 5">AJ5</strain>
    </source>
</reference>
<feature type="compositionally biased region" description="Basic residues" evidence="1">
    <location>
        <begin position="67"/>
        <end position="90"/>
    </location>
</feature>
<dbReference type="STRING" id="358396.CHINAEXTREME_18125"/>
<dbReference type="Proteomes" id="UP000186547">
    <property type="component" value="Chromosome"/>
</dbReference>
<reference evidence="3 4" key="2">
    <citation type="journal article" date="2014" name="PLoS Genet.">
        <title>Phylogenetically driven sequencing of extremely halophilic archaea reveals strategies for static and dynamic osmo-response.</title>
        <authorList>
            <person name="Becker E.A."/>
            <person name="Seitzer P.M."/>
            <person name="Tritt A."/>
            <person name="Larsen D."/>
            <person name="Krusor M."/>
            <person name="Yao A.I."/>
            <person name="Wu D."/>
            <person name="Madern D."/>
            <person name="Eisen J.A."/>
            <person name="Darling A.E."/>
            <person name="Facciotti M.T."/>
        </authorList>
    </citation>
    <scope>NUCLEOTIDE SEQUENCE [LARGE SCALE GENOMIC DNA]</scope>
    <source>
        <strain evidence="3 4">AJ5</strain>
    </source>
</reference>
<organism evidence="3 4">
    <name type="scientific">Natronobacterium lacisalsi AJ5</name>
    <dbReference type="NCBI Taxonomy" id="358396"/>
    <lineage>
        <taxon>Archaea</taxon>
        <taxon>Methanobacteriati</taxon>
        <taxon>Methanobacteriota</taxon>
        <taxon>Stenosarchaea group</taxon>
        <taxon>Halobacteria</taxon>
        <taxon>Halobacteriales</taxon>
        <taxon>Natrialbaceae</taxon>
        <taxon>Natronobacterium</taxon>
    </lineage>
</organism>
<accession>M0LDM8</accession>
<dbReference type="RefSeq" id="WP_007142605.1">
    <property type="nucleotide sequence ID" value="NZ_AOLZ01000044.1"/>
</dbReference>
<dbReference type="EMBL" id="AOLZ01000044">
    <property type="protein sequence ID" value="EMA31696.1"/>
    <property type="molecule type" value="Genomic_DNA"/>
</dbReference>
<reference evidence="2" key="3">
    <citation type="submission" date="2017-01" db="EMBL/GenBank/DDBJ databases">
        <authorList>
            <person name="Mah S.A."/>
            <person name="Swanson W.J."/>
            <person name="Moy G.W."/>
            <person name="Vacquier V.D."/>
        </authorList>
    </citation>
    <scope>NUCLEOTIDE SEQUENCE</scope>
    <source>
        <strain evidence="2">AJ5</strain>
    </source>
</reference>
<evidence type="ECO:0000313" key="5">
    <source>
        <dbReference type="Proteomes" id="UP000186547"/>
    </source>
</evidence>
<name>M0LDM8_NATLA</name>
<dbReference type="KEGG" id="hlc:CHINAEXTREME18125"/>
<dbReference type="InterPro" id="IPR012349">
    <property type="entry name" value="Split_barrel_FMN-bd"/>
</dbReference>
<dbReference type="Proteomes" id="UP000011555">
    <property type="component" value="Unassembled WGS sequence"/>
</dbReference>
<feature type="region of interest" description="Disordered" evidence="1">
    <location>
        <begin position="64"/>
        <end position="90"/>
    </location>
</feature>
<dbReference type="GO" id="GO:0016491">
    <property type="term" value="F:oxidoreductase activity"/>
    <property type="evidence" value="ECO:0007669"/>
    <property type="project" value="InterPro"/>
</dbReference>